<reference evidence="1" key="1">
    <citation type="journal article" date="2012" name="Nature">
        <title>The tomato genome sequence provides insights into fleshy fruit evolution.</title>
        <authorList>
            <consortium name="Tomato Genome Consortium"/>
        </authorList>
    </citation>
    <scope>NUCLEOTIDE SEQUENCE [LARGE SCALE GENOMIC DNA]</scope>
    <source>
        <strain evidence="1">cv. Heinz 1706</strain>
    </source>
</reference>
<dbReference type="InParanoid" id="A0A3Q7G043"/>
<dbReference type="EnsemblPlants" id="Solyc04g014574.1.1">
    <property type="protein sequence ID" value="Solyc04g014574.1.1.1"/>
    <property type="gene ID" value="Solyc04g014574.1"/>
</dbReference>
<accession>A0A3Q7G043</accession>
<sequence>VGLLLPIRI</sequence>
<keyword evidence="2" id="KW-1185">Reference proteome</keyword>
<dbReference type="Proteomes" id="UP000004994">
    <property type="component" value="Chromosome 4"/>
</dbReference>
<evidence type="ECO:0000313" key="1">
    <source>
        <dbReference type="EnsemblPlants" id="Solyc04g014574.1.1.1"/>
    </source>
</evidence>
<name>A0A3Q7G043_SOLLC</name>
<reference evidence="1" key="2">
    <citation type="submission" date="2019-01" db="UniProtKB">
        <authorList>
            <consortium name="EnsemblPlants"/>
        </authorList>
    </citation>
    <scope>IDENTIFICATION</scope>
    <source>
        <strain evidence="1">cv. Heinz 1706</strain>
    </source>
</reference>
<evidence type="ECO:0000313" key="2">
    <source>
        <dbReference type="Proteomes" id="UP000004994"/>
    </source>
</evidence>
<dbReference type="Gramene" id="Solyc04g014574.1.1">
    <property type="protein sequence ID" value="Solyc04g014574.1.1.1"/>
    <property type="gene ID" value="Solyc04g014574.1"/>
</dbReference>
<organism evidence="1">
    <name type="scientific">Solanum lycopersicum</name>
    <name type="common">Tomato</name>
    <name type="synonym">Lycopersicon esculentum</name>
    <dbReference type="NCBI Taxonomy" id="4081"/>
    <lineage>
        <taxon>Eukaryota</taxon>
        <taxon>Viridiplantae</taxon>
        <taxon>Streptophyta</taxon>
        <taxon>Embryophyta</taxon>
        <taxon>Tracheophyta</taxon>
        <taxon>Spermatophyta</taxon>
        <taxon>Magnoliopsida</taxon>
        <taxon>eudicotyledons</taxon>
        <taxon>Gunneridae</taxon>
        <taxon>Pentapetalae</taxon>
        <taxon>asterids</taxon>
        <taxon>lamiids</taxon>
        <taxon>Solanales</taxon>
        <taxon>Solanaceae</taxon>
        <taxon>Solanoideae</taxon>
        <taxon>Solaneae</taxon>
        <taxon>Solanum</taxon>
        <taxon>Solanum subgen. Lycopersicon</taxon>
    </lineage>
</organism>
<proteinExistence type="predicted"/>
<protein>
    <submittedName>
        <fullName evidence="1">Uncharacterized protein</fullName>
    </submittedName>
</protein>